<dbReference type="EMBL" id="CP073720">
    <property type="protein sequence ID" value="UWP83686.1"/>
    <property type="molecule type" value="Genomic_DNA"/>
</dbReference>
<accession>A0ABY5W3L1</accession>
<feature type="region of interest" description="Disordered" evidence="1">
    <location>
        <begin position="1"/>
        <end position="32"/>
    </location>
</feature>
<reference evidence="2" key="1">
    <citation type="submission" date="2021-04" db="EMBL/GenBank/DDBJ databases">
        <authorList>
            <person name="Hartkoorn R.C."/>
            <person name="Beaudoing E."/>
            <person name="Hot D."/>
        </authorList>
    </citation>
    <scope>NUCLEOTIDE SEQUENCE</scope>
    <source>
        <strain evidence="2">NRRL B-16292</strain>
    </source>
</reference>
<name>A0ABY5W3L1_9ACTN</name>
<proteinExistence type="predicted"/>
<evidence type="ECO:0000313" key="3">
    <source>
        <dbReference type="Proteomes" id="UP001059617"/>
    </source>
</evidence>
<evidence type="ECO:0000313" key="2">
    <source>
        <dbReference type="EMBL" id="UWP83686.1"/>
    </source>
</evidence>
<protein>
    <submittedName>
        <fullName evidence="2">Acyl-CoA carboxylase subunit epsilon</fullName>
    </submittedName>
</protein>
<evidence type="ECO:0000256" key="1">
    <source>
        <dbReference type="SAM" id="MobiDB-lite"/>
    </source>
</evidence>
<dbReference type="Pfam" id="PF13822">
    <property type="entry name" value="ACC_epsilon"/>
    <property type="match status" value="1"/>
</dbReference>
<feature type="region of interest" description="Disordered" evidence="1">
    <location>
        <begin position="113"/>
        <end position="135"/>
    </location>
</feature>
<reference evidence="2" key="2">
    <citation type="submission" date="2022-09" db="EMBL/GenBank/DDBJ databases">
        <title>Biosynthetic gene clusters of Dactylosporangioum fulvum.</title>
        <authorList>
            <person name="Caradec T."/>
        </authorList>
    </citation>
    <scope>NUCLEOTIDE SEQUENCE</scope>
    <source>
        <strain evidence="2">NRRL B-16292</strain>
    </source>
</reference>
<dbReference type="Proteomes" id="UP001059617">
    <property type="component" value="Chromosome"/>
</dbReference>
<gene>
    <name evidence="2" type="ORF">Dfulv_05290</name>
</gene>
<dbReference type="InterPro" id="IPR032716">
    <property type="entry name" value="ACC_epsilon"/>
</dbReference>
<sequence length="135" mass="14909">MQRRGDRRGRLPFPGTRRRSGQQYGEQRRDEQRRCSANPDVCQCAPQFAIDSRSTRVCAAQVCVCSQDANVSGICTGGRVSEEPLFRVVRGTPTAEEVAAIVGALFSLAPTAPPARPARSRWRESALPGARPRWR</sequence>
<organism evidence="2 3">
    <name type="scientific">Dactylosporangium fulvum</name>
    <dbReference type="NCBI Taxonomy" id="53359"/>
    <lineage>
        <taxon>Bacteria</taxon>
        <taxon>Bacillati</taxon>
        <taxon>Actinomycetota</taxon>
        <taxon>Actinomycetes</taxon>
        <taxon>Micromonosporales</taxon>
        <taxon>Micromonosporaceae</taxon>
        <taxon>Dactylosporangium</taxon>
    </lineage>
</organism>
<keyword evidence="3" id="KW-1185">Reference proteome</keyword>